<dbReference type="EMBL" id="KK114620">
    <property type="protein sequence ID" value="KFM62900.1"/>
    <property type="molecule type" value="Genomic_DNA"/>
</dbReference>
<accession>A0A087TCR1</accession>
<sequence>MSFFITLISDSSMRFFRDYKISQFTTQLPTPIDLNSQWELSLVDFIYPHRWYNVRKDNNLFGFDLGDGKLEGRRVPPGCYETISDLLKAMKIPSHKNKIELSYHPVTKKVTIKTDENCRVILHEGLAELLGFEPGVYKRLEQSPFVVDPKVSFLVILEASNMRVPYTCCTKKSEDYYLAQTGNGLPYYQGTVLQKGYDSPDFAKSELDLFSLPPTQTVIEKGQWVEFHPLANVSEGSPVEFNVSGSGDDYLDLSQTQLYVKVIILKNDVKPITAESKVGPVNRFLHSIFSQVDISLNEKLVFTSNNTYPYRAMIEKLLNHGLDTKTSQLSSELFFKDTGEHMNVFDT</sequence>
<dbReference type="Proteomes" id="UP000054359">
    <property type="component" value="Unassembled WGS sequence"/>
</dbReference>
<keyword evidence="2" id="KW-1185">Reference proteome</keyword>
<dbReference type="OrthoDB" id="6421164at2759"/>
<evidence type="ECO:0000313" key="1">
    <source>
        <dbReference type="EMBL" id="KFM62900.1"/>
    </source>
</evidence>
<reference evidence="1 2" key="1">
    <citation type="submission" date="2013-11" db="EMBL/GenBank/DDBJ databases">
        <title>Genome sequencing of Stegodyphus mimosarum.</title>
        <authorList>
            <person name="Bechsgaard J."/>
        </authorList>
    </citation>
    <scope>NUCLEOTIDE SEQUENCE [LARGE SCALE GENOMIC DNA]</scope>
</reference>
<protein>
    <submittedName>
        <fullName evidence="1">Uncharacterized protein</fullName>
    </submittedName>
</protein>
<dbReference type="OMA" id="NCRVILH"/>
<gene>
    <name evidence="1" type="ORF">X975_04584</name>
</gene>
<dbReference type="AlphaFoldDB" id="A0A087TCR1"/>
<organism evidence="1 2">
    <name type="scientific">Stegodyphus mimosarum</name>
    <name type="common">African social velvet spider</name>
    <dbReference type="NCBI Taxonomy" id="407821"/>
    <lineage>
        <taxon>Eukaryota</taxon>
        <taxon>Metazoa</taxon>
        <taxon>Ecdysozoa</taxon>
        <taxon>Arthropoda</taxon>
        <taxon>Chelicerata</taxon>
        <taxon>Arachnida</taxon>
        <taxon>Araneae</taxon>
        <taxon>Araneomorphae</taxon>
        <taxon>Entelegynae</taxon>
        <taxon>Eresoidea</taxon>
        <taxon>Eresidae</taxon>
        <taxon>Stegodyphus</taxon>
    </lineage>
</organism>
<proteinExistence type="predicted"/>
<feature type="non-terminal residue" evidence="1">
    <location>
        <position position="347"/>
    </location>
</feature>
<dbReference type="STRING" id="407821.A0A087TCR1"/>
<evidence type="ECO:0000313" key="2">
    <source>
        <dbReference type="Proteomes" id="UP000054359"/>
    </source>
</evidence>
<name>A0A087TCR1_STEMI</name>